<protein>
    <submittedName>
        <fullName evidence="9">Peptidase M14 carboxypeptidase A</fullName>
    </submittedName>
</protein>
<evidence type="ECO:0000256" key="1">
    <source>
        <dbReference type="ARBA" id="ARBA00001947"/>
    </source>
</evidence>
<dbReference type="KEGG" id="rmr:Rmar_1725"/>
<dbReference type="HOGENOM" id="CLU_787303_0_0_10"/>
<dbReference type="AlphaFoldDB" id="D0MJF1"/>
<comment type="similarity">
    <text evidence="2 7">Belongs to the peptidase M14 family.</text>
</comment>
<evidence type="ECO:0000256" key="5">
    <source>
        <dbReference type="ARBA" id="ARBA00022833"/>
    </source>
</evidence>
<keyword evidence="9" id="KW-0121">Carboxypeptidase</keyword>
<proteinExistence type="inferred from homology"/>
<dbReference type="Gene3D" id="3.40.630.10">
    <property type="entry name" value="Zn peptidases"/>
    <property type="match status" value="1"/>
</dbReference>
<dbReference type="Pfam" id="PF00246">
    <property type="entry name" value="Peptidase_M14"/>
    <property type="match status" value="1"/>
</dbReference>
<evidence type="ECO:0000256" key="2">
    <source>
        <dbReference type="ARBA" id="ARBA00005988"/>
    </source>
</evidence>
<dbReference type="SMART" id="SM00631">
    <property type="entry name" value="Zn_pept"/>
    <property type="match status" value="1"/>
</dbReference>
<reference evidence="9 10" key="1">
    <citation type="journal article" date="2009" name="Stand. Genomic Sci.">
        <title>Complete genome sequence of Rhodothermus marinus type strain (R-10).</title>
        <authorList>
            <person name="Nolan M."/>
            <person name="Tindall B.J."/>
            <person name="Pomrenke H."/>
            <person name="Lapidus A."/>
            <person name="Copeland A."/>
            <person name="Glavina Del Rio T."/>
            <person name="Lucas S."/>
            <person name="Chen F."/>
            <person name="Tice H."/>
            <person name="Cheng J.F."/>
            <person name="Saunders E."/>
            <person name="Han C."/>
            <person name="Bruce D."/>
            <person name="Goodwin L."/>
            <person name="Chain P."/>
            <person name="Pitluck S."/>
            <person name="Ovchinikova G."/>
            <person name="Pati A."/>
            <person name="Ivanova N."/>
            <person name="Mavromatis K."/>
            <person name="Chen A."/>
            <person name="Palaniappan K."/>
            <person name="Land M."/>
            <person name="Hauser L."/>
            <person name="Chang Y.J."/>
            <person name="Jeffries C.D."/>
            <person name="Brettin T."/>
            <person name="Goker M."/>
            <person name="Bristow J."/>
            <person name="Eisen J.A."/>
            <person name="Markowitz V."/>
            <person name="Hugenholtz P."/>
            <person name="Kyrpides N.C."/>
            <person name="Klenk H.P."/>
            <person name="Detter J.C."/>
        </authorList>
    </citation>
    <scope>NUCLEOTIDE SEQUENCE [LARGE SCALE GENOMIC DNA]</scope>
    <source>
        <strain evidence="10">ATCC 43812 / DSM 4252 / R-10</strain>
    </source>
</reference>
<dbReference type="EMBL" id="CP001807">
    <property type="protein sequence ID" value="ACY48609.1"/>
    <property type="molecule type" value="Genomic_DNA"/>
</dbReference>
<dbReference type="InterPro" id="IPR000834">
    <property type="entry name" value="Peptidase_M14"/>
</dbReference>
<keyword evidence="10" id="KW-1185">Reference proteome</keyword>
<dbReference type="STRING" id="518766.Rmar_1725"/>
<dbReference type="GO" id="GO:0004181">
    <property type="term" value="F:metallocarboxypeptidase activity"/>
    <property type="evidence" value="ECO:0007669"/>
    <property type="project" value="InterPro"/>
</dbReference>
<evidence type="ECO:0000313" key="10">
    <source>
        <dbReference type="Proteomes" id="UP000002221"/>
    </source>
</evidence>
<comment type="caution">
    <text evidence="7">Lacks conserved residue(s) required for the propagation of feature annotation.</text>
</comment>
<dbReference type="PANTHER" id="PTHR11705">
    <property type="entry name" value="PROTEASE FAMILY M14 CARBOXYPEPTIDASE A,B"/>
    <property type="match status" value="1"/>
</dbReference>
<comment type="cofactor">
    <cofactor evidence="1">
        <name>Zn(2+)</name>
        <dbReference type="ChEBI" id="CHEBI:29105"/>
    </cofactor>
</comment>
<name>D0MJF1_RHOM4</name>
<sequence>MAAMRWADRLAALVPEDAAPTFRTHEAVRAALEAACRSSDGLATFHEIGRSEEGRPLDAVVLGKGPRTVLLLAGAHADEPVGPETLRHLVLEGLKQPELLRPLLERVRFVILPHINPDGEARNRSWTERWPSLEAYLTGVVRELPGRDLEFGYPDLRAENRAIAAFLQAHAPFTLYVNLHSMGFAEGALLLIERHWSFRTEALQQAFADAARAVGLELHDHNRKGEKGFFYLGPGFMTTPEGEAMRTFFLAKGDPDTAAHFRMSSMEFVRSLGGDPLCLVTELPLFVVRHRPSPPGVPVAYLEFREQLPELRLRAEKGAPLDEARRLFGLRALPLAVAMRLQLQTIGFALEMVSA</sequence>
<keyword evidence="5" id="KW-0862">Zinc</keyword>
<evidence type="ECO:0000256" key="7">
    <source>
        <dbReference type="PROSITE-ProRule" id="PRU01379"/>
    </source>
</evidence>
<accession>D0MJF1</accession>
<organism evidence="9 10">
    <name type="scientific">Rhodothermus marinus (strain ATCC 43812 / DSM 4252 / R-10)</name>
    <name type="common">Rhodothermus obamensis</name>
    <dbReference type="NCBI Taxonomy" id="518766"/>
    <lineage>
        <taxon>Bacteria</taxon>
        <taxon>Pseudomonadati</taxon>
        <taxon>Rhodothermota</taxon>
        <taxon>Rhodothermia</taxon>
        <taxon>Rhodothermales</taxon>
        <taxon>Rhodothermaceae</taxon>
        <taxon>Rhodothermus</taxon>
    </lineage>
</organism>
<feature type="domain" description="Peptidase M14" evidence="8">
    <location>
        <begin position="21"/>
        <end position="355"/>
    </location>
</feature>
<dbReference type="GO" id="GO:0008270">
    <property type="term" value="F:zinc ion binding"/>
    <property type="evidence" value="ECO:0007669"/>
    <property type="project" value="InterPro"/>
</dbReference>
<keyword evidence="3" id="KW-0645">Protease</keyword>
<evidence type="ECO:0000256" key="6">
    <source>
        <dbReference type="ARBA" id="ARBA00023049"/>
    </source>
</evidence>
<dbReference type="GO" id="GO:0005615">
    <property type="term" value="C:extracellular space"/>
    <property type="evidence" value="ECO:0007669"/>
    <property type="project" value="TreeGrafter"/>
</dbReference>
<dbReference type="SUPFAM" id="SSF53187">
    <property type="entry name" value="Zn-dependent exopeptidases"/>
    <property type="match status" value="1"/>
</dbReference>
<dbReference type="PANTHER" id="PTHR11705:SF143">
    <property type="entry name" value="SLL0236 PROTEIN"/>
    <property type="match status" value="1"/>
</dbReference>
<gene>
    <name evidence="9" type="ordered locus">Rmar_1725</name>
</gene>
<keyword evidence="6" id="KW-0482">Metalloprotease</keyword>
<dbReference type="eggNOG" id="COG2866">
    <property type="taxonomic scope" value="Bacteria"/>
</dbReference>
<dbReference type="PROSITE" id="PS52035">
    <property type="entry name" value="PEPTIDASE_M14"/>
    <property type="match status" value="1"/>
</dbReference>
<evidence type="ECO:0000256" key="4">
    <source>
        <dbReference type="ARBA" id="ARBA00022801"/>
    </source>
</evidence>
<dbReference type="Proteomes" id="UP000002221">
    <property type="component" value="Chromosome"/>
</dbReference>
<keyword evidence="4" id="KW-0378">Hydrolase</keyword>
<evidence type="ECO:0000313" key="9">
    <source>
        <dbReference type="EMBL" id="ACY48609.1"/>
    </source>
</evidence>
<evidence type="ECO:0000256" key="3">
    <source>
        <dbReference type="ARBA" id="ARBA00022670"/>
    </source>
</evidence>
<dbReference type="GO" id="GO:0006508">
    <property type="term" value="P:proteolysis"/>
    <property type="evidence" value="ECO:0007669"/>
    <property type="project" value="UniProtKB-KW"/>
</dbReference>
<evidence type="ECO:0000259" key="8">
    <source>
        <dbReference type="PROSITE" id="PS52035"/>
    </source>
</evidence>